<proteinExistence type="predicted"/>
<reference evidence="2 3" key="1">
    <citation type="journal article" date="2015" name="Genome Announc.">
        <title>Draft Genome Sequence of Mycobacterium obuense Strain UC1, Isolated from Patient Sputum.</title>
        <authorList>
            <person name="Greninger A.L."/>
            <person name="Cunningham G."/>
            <person name="Hsu E.D."/>
            <person name="Yu J.M."/>
            <person name="Chiu C.Y."/>
            <person name="Miller S."/>
        </authorList>
    </citation>
    <scope>NUCLEOTIDE SEQUENCE [LARGE SCALE GENOMIC DNA]</scope>
    <source>
        <strain evidence="2 3">UC1</strain>
    </source>
</reference>
<accession>A0A0M2WCX3</accession>
<gene>
    <name evidence="2" type="ORF">WN67_32860</name>
</gene>
<feature type="non-terminal residue" evidence="2">
    <location>
        <position position="1"/>
    </location>
</feature>
<feature type="transmembrane region" description="Helical" evidence="1">
    <location>
        <begin position="163"/>
        <end position="186"/>
    </location>
</feature>
<dbReference type="EMBL" id="LAUZ02000155">
    <property type="protein sequence ID" value="KKO60661.1"/>
    <property type="molecule type" value="Genomic_DNA"/>
</dbReference>
<keyword evidence="3" id="KW-1185">Reference proteome</keyword>
<dbReference type="AlphaFoldDB" id="A0A0M2WCX3"/>
<name>A0A0M2WCX3_9MYCO</name>
<dbReference type="RefSeq" id="WP_046676737.1">
    <property type="nucleotide sequence ID" value="NZ_LAUZ02000155.1"/>
</dbReference>
<dbReference type="OrthoDB" id="10013664at2"/>
<protein>
    <submittedName>
        <fullName evidence="2">Uncharacterized protein</fullName>
    </submittedName>
</protein>
<keyword evidence="1" id="KW-0812">Transmembrane</keyword>
<keyword evidence="1" id="KW-0472">Membrane</keyword>
<keyword evidence="1" id="KW-1133">Transmembrane helix</keyword>
<evidence type="ECO:0000313" key="3">
    <source>
        <dbReference type="Proteomes" id="UP000034150"/>
    </source>
</evidence>
<sequence>LFVGRVRCVSEQRIAIQNGTAGDPSLPPPPRDYRADARNALNRGNSFLGRLLRRGVNGELLRSITPFQSYRVHKPGPLTAAVFIVGLVLGGVLNQSGGLLGVLLCEVVWIAAAYVLIAIGTKGALQTVAYGIGALGAASYALAAVLAFSAYSTLSSLPYSGGMTVGLLMVGVLAVVLAVAHGYVALQVHREIAKIAAGQ</sequence>
<comment type="caution">
    <text evidence="2">The sequence shown here is derived from an EMBL/GenBank/DDBJ whole genome shotgun (WGS) entry which is preliminary data.</text>
</comment>
<dbReference type="Proteomes" id="UP000034150">
    <property type="component" value="Unassembled WGS sequence"/>
</dbReference>
<evidence type="ECO:0000313" key="2">
    <source>
        <dbReference type="EMBL" id="KKO60661.1"/>
    </source>
</evidence>
<dbReference type="PATRIC" id="fig|1807.13.peg.6128"/>
<feature type="transmembrane region" description="Helical" evidence="1">
    <location>
        <begin position="76"/>
        <end position="93"/>
    </location>
</feature>
<organism evidence="2 3">
    <name type="scientific">Mycolicibacterium obuense</name>
    <dbReference type="NCBI Taxonomy" id="1807"/>
    <lineage>
        <taxon>Bacteria</taxon>
        <taxon>Bacillati</taxon>
        <taxon>Actinomycetota</taxon>
        <taxon>Actinomycetes</taxon>
        <taxon>Mycobacteriales</taxon>
        <taxon>Mycobacteriaceae</taxon>
        <taxon>Mycolicibacterium</taxon>
    </lineage>
</organism>
<feature type="transmembrane region" description="Helical" evidence="1">
    <location>
        <begin position="128"/>
        <end position="151"/>
    </location>
</feature>
<evidence type="ECO:0000256" key="1">
    <source>
        <dbReference type="SAM" id="Phobius"/>
    </source>
</evidence>
<feature type="transmembrane region" description="Helical" evidence="1">
    <location>
        <begin position="99"/>
        <end position="121"/>
    </location>
</feature>